<proteinExistence type="predicted"/>
<dbReference type="SUPFAM" id="SSF101912">
    <property type="entry name" value="Sema domain"/>
    <property type="match status" value="1"/>
</dbReference>
<evidence type="ECO:0000256" key="1">
    <source>
        <dbReference type="ARBA" id="ARBA00023180"/>
    </source>
</evidence>
<comment type="caution">
    <text evidence="3">The sequence shown here is derived from an EMBL/GenBank/DDBJ whole genome shotgun (WGS) entry which is preliminary data.</text>
</comment>
<dbReference type="Proteomes" id="UP001148018">
    <property type="component" value="Unassembled WGS sequence"/>
</dbReference>
<gene>
    <name evidence="3" type="ORF">NHX12_012960</name>
</gene>
<evidence type="ECO:0000313" key="3">
    <source>
        <dbReference type="EMBL" id="KAJ3586563.1"/>
    </source>
</evidence>
<organism evidence="3 4">
    <name type="scientific">Muraenolepis orangiensis</name>
    <name type="common">Patagonian moray cod</name>
    <dbReference type="NCBI Taxonomy" id="630683"/>
    <lineage>
        <taxon>Eukaryota</taxon>
        <taxon>Metazoa</taxon>
        <taxon>Chordata</taxon>
        <taxon>Craniata</taxon>
        <taxon>Vertebrata</taxon>
        <taxon>Euteleostomi</taxon>
        <taxon>Actinopterygii</taxon>
        <taxon>Neopterygii</taxon>
        <taxon>Teleostei</taxon>
        <taxon>Neoteleostei</taxon>
        <taxon>Acanthomorphata</taxon>
        <taxon>Zeiogadaria</taxon>
        <taxon>Gadariae</taxon>
        <taxon>Gadiformes</taxon>
        <taxon>Muraenolepidoidei</taxon>
        <taxon>Muraenolepididae</taxon>
        <taxon>Muraenolepis</taxon>
    </lineage>
</organism>
<feature type="domain" description="Sema" evidence="2">
    <location>
        <begin position="89"/>
        <end position="165"/>
    </location>
</feature>
<dbReference type="AlphaFoldDB" id="A0A9Q0DFF8"/>
<dbReference type="Gene3D" id="2.130.10.10">
    <property type="entry name" value="YVTN repeat-like/Quinoprotein amine dehydrogenase"/>
    <property type="match status" value="1"/>
</dbReference>
<accession>A0A9Q0DFF8</accession>
<dbReference type="InterPro" id="IPR001627">
    <property type="entry name" value="Semap_dom"/>
</dbReference>
<evidence type="ECO:0000313" key="4">
    <source>
        <dbReference type="Proteomes" id="UP001148018"/>
    </source>
</evidence>
<keyword evidence="4" id="KW-1185">Reference proteome</keyword>
<dbReference type="OrthoDB" id="125363at2759"/>
<dbReference type="GO" id="GO:0007399">
    <property type="term" value="P:nervous system development"/>
    <property type="evidence" value="ECO:0007669"/>
    <property type="project" value="UniProtKB-ARBA"/>
</dbReference>
<name>A0A9Q0DFF8_9TELE</name>
<reference evidence="3" key="1">
    <citation type="submission" date="2022-07" db="EMBL/GenBank/DDBJ databases">
        <title>Chromosome-level genome of Muraenolepis orangiensis.</title>
        <authorList>
            <person name="Kim J."/>
        </authorList>
    </citation>
    <scope>NUCLEOTIDE SEQUENCE</scope>
    <source>
        <strain evidence="3">KU_S4_2022</strain>
        <tissue evidence="3">Muscle</tissue>
    </source>
</reference>
<dbReference type="InterPro" id="IPR015943">
    <property type="entry name" value="WD40/YVTN_repeat-like_dom_sf"/>
</dbReference>
<dbReference type="EMBL" id="JANIIK010000117">
    <property type="protein sequence ID" value="KAJ3586563.1"/>
    <property type="molecule type" value="Genomic_DNA"/>
</dbReference>
<sequence>MKLELVHYYPRAERWPRGLTAAVMYCIVCRARSFLPSFVRGAFLPVPQHVASVPVPQHVASVPVPQHVASVPVPQHVASVPIPQHVASVPVPQHVASVPVPQHPVPIDDSFCGLDINQPLGGSQLVTGHTLYTESRDRMTSVTSYVYGGYCVAFVGTKSGRLKKSSTCFCRSVMEPPGCRILERLVAASWQQID</sequence>
<keyword evidence="1" id="KW-0325">Glycoprotein</keyword>
<evidence type="ECO:0000259" key="2">
    <source>
        <dbReference type="Pfam" id="PF01403"/>
    </source>
</evidence>
<dbReference type="Pfam" id="PF01403">
    <property type="entry name" value="Sema"/>
    <property type="match status" value="1"/>
</dbReference>
<protein>
    <recommendedName>
        <fullName evidence="2">Sema domain-containing protein</fullName>
    </recommendedName>
</protein>
<dbReference type="InterPro" id="IPR036352">
    <property type="entry name" value="Semap_dom_sf"/>
</dbReference>